<keyword evidence="6" id="KW-0800">Toxin</keyword>
<dbReference type="EC" id="3.1.-.-" evidence="6"/>
<dbReference type="Gene3D" id="3.40.50.1010">
    <property type="entry name" value="5'-nuclease"/>
    <property type="match status" value="1"/>
</dbReference>
<feature type="binding site" evidence="6">
    <location>
        <position position="8"/>
    </location>
    <ligand>
        <name>Mg(2+)</name>
        <dbReference type="ChEBI" id="CHEBI:18420"/>
    </ligand>
</feature>
<dbReference type="InterPro" id="IPR002716">
    <property type="entry name" value="PIN_dom"/>
</dbReference>
<evidence type="ECO:0000256" key="6">
    <source>
        <dbReference type="HAMAP-Rule" id="MF_00265"/>
    </source>
</evidence>
<dbReference type="GO" id="GO:0090729">
    <property type="term" value="F:toxin activity"/>
    <property type="evidence" value="ECO:0007669"/>
    <property type="project" value="UniProtKB-KW"/>
</dbReference>
<keyword evidence="9" id="KW-1185">Reference proteome</keyword>
<dbReference type="CDD" id="cd09874">
    <property type="entry name" value="PIN_MT3492-like"/>
    <property type="match status" value="1"/>
</dbReference>
<keyword evidence="1 6" id="KW-1277">Toxin-antitoxin system</keyword>
<dbReference type="SUPFAM" id="SSF88723">
    <property type="entry name" value="PIN domain-like"/>
    <property type="match status" value="1"/>
</dbReference>
<evidence type="ECO:0000313" key="8">
    <source>
        <dbReference type="EMBL" id="GHF46417.1"/>
    </source>
</evidence>
<dbReference type="Pfam" id="PF01850">
    <property type="entry name" value="PIN"/>
    <property type="match status" value="1"/>
</dbReference>
<keyword evidence="4 6" id="KW-0378">Hydrolase</keyword>
<reference evidence="8" key="2">
    <citation type="submission" date="2020-09" db="EMBL/GenBank/DDBJ databases">
        <authorList>
            <person name="Sun Q."/>
            <person name="Zhou Y."/>
        </authorList>
    </citation>
    <scope>NUCLEOTIDE SEQUENCE</scope>
    <source>
        <strain evidence="8">CGMCC 4.7679</strain>
    </source>
</reference>
<feature type="binding site" evidence="6">
    <location>
        <position position="108"/>
    </location>
    <ligand>
        <name>Mg(2+)</name>
        <dbReference type="ChEBI" id="CHEBI:18420"/>
    </ligand>
</feature>
<evidence type="ECO:0000256" key="4">
    <source>
        <dbReference type="ARBA" id="ARBA00022801"/>
    </source>
</evidence>
<dbReference type="AlphaFoldDB" id="A0A8H9MBK7"/>
<evidence type="ECO:0000256" key="1">
    <source>
        <dbReference type="ARBA" id="ARBA00022649"/>
    </source>
</evidence>
<dbReference type="GO" id="GO:0004540">
    <property type="term" value="F:RNA nuclease activity"/>
    <property type="evidence" value="ECO:0007669"/>
    <property type="project" value="InterPro"/>
</dbReference>
<name>A0A8H9MBK7_9PSEU</name>
<dbReference type="HAMAP" id="MF_00265">
    <property type="entry name" value="VapC_Nob1"/>
    <property type="match status" value="1"/>
</dbReference>
<dbReference type="InterPro" id="IPR022907">
    <property type="entry name" value="VapC_family"/>
</dbReference>
<comment type="caution">
    <text evidence="8">The sequence shown here is derived from an EMBL/GenBank/DDBJ whole genome shotgun (WGS) entry which is preliminary data.</text>
</comment>
<dbReference type="InterPro" id="IPR029060">
    <property type="entry name" value="PIN-like_dom_sf"/>
</dbReference>
<protein>
    <recommendedName>
        <fullName evidence="6">Ribonuclease VapC</fullName>
        <shortName evidence="6">RNase VapC</shortName>
        <ecNumber evidence="6">3.1.-.-</ecNumber>
    </recommendedName>
    <alternativeName>
        <fullName evidence="6">Toxin VapC</fullName>
    </alternativeName>
</protein>
<feature type="domain" description="PIN" evidence="7">
    <location>
        <begin position="6"/>
        <end position="142"/>
    </location>
</feature>
<reference evidence="8" key="1">
    <citation type="journal article" date="2014" name="Int. J. Syst. Evol. Microbiol.">
        <title>Complete genome sequence of Corynebacterium casei LMG S-19264T (=DSM 44701T), isolated from a smear-ripened cheese.</title>
        <authorList>
            <consortium name="US DOE Joint Genome Institute (JGI-PGF)"/>
            <person name="Walter F."/>
            <person name="Albersmeier A."/>
            <person name="Kalinowski J."/>
            <person name="Ruckert C."/>
        </authorList>
    </citation>
    <scope>NUCLEOTIDE SEQUENCE</scope>
    <source>
        <strain evidence="8">CGMCC 4.7679</strain>
    </source>
</reference>
<dbReference type="GO" id="GO:0000287">
    <property type="term" value="F:magnesium ion binding"/>
    <property type="evidence" value="ECO:0007669"/>
    <property type="project" value="UniProtKB-UniRule"/>
</dbReference>
<sequence>MVTVFYADTSAVVRAFMPDEPDHAQLVELLLDNDELVVTSELTRVEFASAMATARNNGRIRHAAPALARFDEETRGAGALSLIPLVPRVIMPAAYRLVSDHHTLRTLDAIHLAVALHGTAELTGGEPVAMVTRDQRQADAAKAHGLEVR</sequence>
<dbReference type="GO" id="GO:0016787">
    <property type="term" value="F:hydrolase activity"/>
    <property type="evidence" value="ECO:0007669"/>
    <property type="project" value="UniProtKB-KW"/>
</dbReference>
<gene>
    <name evidence="6 8" type="primary">vapC</name>
    <name evidence="8" type="ORF">GCM10017566_19410</name>
</gene>
<accession>A0A8H9MBK7</accession>
<keyword evidence="2 6" id="KW-0540">Nuclease</keyword>
<dbReference type="OrthoDB" id="5186703at2"/>
<comment type="similarity">
    <text evidence="6">Belongs to the PINc/VapC protein family.</text>
</comment>
<proteinExistence type="inferred from homology"/>
<evidence type="ECO:0000256" key="2">
    <source>
        <dbReference type="ARBA" id="ARBA00022722"/>
    </source>
</evidence>
<evidence type="ECO:0000256" key="3">
    <source>
        <dbReference type="ARBA" id="ARBA00022723"/>
    </source>
</evidence>
<evidence type="ECO:0000313" key="9">
    <source>
        <dbReference type="Proteomes" id="UP000658656"/>
    </source>
</evidence>
<organism evidence="8 9">
    <name type="scientific">Amycolatopsis bartoniae</name>
    <dbReference type="NCBI Taxonomy" id="941986"/>
    <lineage>
        <taxon>Bacteria</taxon>
        <taxon>Bacillati</taxon>
        <taxon>Actinomycetota</taxon>
        <taxon>Actinomycetes</taxon>
        <taxon>Pseudonocardiales</taxon>
        <taxon>Pseudonocardiaceae</taxon>
        <taxon>Amycolatopsis</taxon>
    </lineage>
</organism>
<keyword evidence="3 6" id="KW-0479">Metal-binding</keyword>
<comment type="function">
    <text evidence="6">Toxic component of a toxin-antitoxin (TA) system. An RNase.</text>
</comment>
<dbReference type="Proteomes" id="UP000658656">
    <property type="component" value="Unassembled WGS sequence"/>
</dbReference>
<evidence type="ECO:0000259" key="7">
    <source>
        <dbReference type="Pfam" id="PF01850"/>
    </source>
</evidence>
<comment type="cofactor">
    <cofactor evidence="6">
        <name>Mg(2+)</name>
        <dbReference type="ChEBI" id="CHEBI:18420"/>
    </cofactor>
</comment>
<dbReference type="EMBL" id="BNAV01000002">
    <property type="protein sequence ID" value="GHF46417.1"/>
    <property type="molecule type" value="Genomic_DNA"/>
</dbReference>
<evidence type="ECO:0000256" key="5">
    <source>
        <dbReference type="ARBA" id="ARBA00022842"/>
    </source>
</evidence>
<keyword evidence="5 6" id="KW-0460">Magnesium</keyword>